<accession>A0ABW6CT23</accession>
<dbReference type="Proteomes" id="UP001598130">
    <property type="component" value="Unassembled WGS sequence"/>
</dbReference>
<keyword evidence="2" id="KW-1185">Reference proteome</keyword>
<dbReference type="RefSeq" id="WP_377371488.1">
    <property type="nucleotide sequence ID" value="NZ_JAOTJD010000050.1"/>
</dbReference>
<reference evidence="1 2" key="1">
    <citation type="submission" date="2022-09" db="EMBL/GenBank/DDBJ databases">
        <title>New species of Phenylobacterium.</title>
        <authorList>
            <person name="Mieszkin S."/>
        </authorList>
    </citation>
    <scope>NUCLEOTIDE SEQUENCE [LARGE SCALE GENOMIC DNA]</scope>
    <source>
        <strain evidence="1 2">HK31-G</strain>
    </source>
</reference>
<evidence type="ECO:0000313" key="2">
    <source>
        <dbReference type="Proteomes" id="UP001598130"/>
    </source>
</evidence>
<protein>
    <submittedName>
        <fullName evidence="1">Uncharacterized protein</fullName>
    </submittedName>
</protein>
<name>A0ABW6CT23_9CAUL</name>
<sequence length="41" mass="4570">MTEQALKPGFEIHDHAEVLARVSPTRLTDLTRRATDAILPV</sequence>
<organism evidence="1 2">
    <name type="scientific">Phenylobacterium ferrooxidans</name>
    <dbReference type="NCBI Taxonomy" id="2982689"/>
    <lineage>
        <taxon>Bacteria</taxon>
        <taxon>Pseudomonadati</taxon>
        <taxon>Pseudomonadota</taxon>
        <taxon>Alphaproteobacteria</taxon>
        <taxon>Caulobacterales</taxon>
        <taxon>Caulobacteraceae</taxon>
        <taxon>Phenylobacterium</taxon>
    </lineage>
</organism>
<gene>
    <name evidence="1" type="ORF">OCL97_19895</name>
</gene>
<evidence type="ECO:0000313" key="1">
    <source>
        <dbReference type="EMBL" id="MFD3266213.1"/>
    </source>
</evidence>
<comment type="caution">
    <text evidence="1">The sequence shown here is derived from an EMBL/GenBank/DDBJ whole genome shotgun (WGS) entry which is preliminary data.</text>
</comment>
<proteinExistence type="predicted"/>
<dbReference type="EMBL" id="JAOTJD010000050">
    <property type="protein sequence ID" value="MFD3266213.1"/>
    <property type="molecule type" value="Genomic_DNA"/>
</dbReference>